<dbReference type="PANTHER" id="PTHR32438:SF5">
    <property type="entry name" value="4-ALPHA-GLUCANOTRANSFERASE DPE1, CHLOROPLASTIC_AMYLOPLASTIC"/>
    <property type="match status" value="1"/>
</dbReference>
<proteinExistence type="inferred from homology"/>
<dbReference type="GO" id="GO:0004134">
    <property type="term" value="F:4-alpha-glucanotransferase activity"/>
    <property type="evidence" value="ECO:0007669"/>
    <property type="project" value="UniProtKB-EC"/>
</dbReference>
<evidence type="ECO:0000256" key="2">
    <source>
        <dbReference type="ARBA" id="ARBA00005684"/>
    </source>
</evidence>
<gene>
    <name evidence="11" type="ordered locus">Slit_1037</name>
</gene>
<dbReference type="PANTHER" id="PTHR32438">
    <property type="entry name" value="4-ALPHA-GLUCANOTRANSFERASE DPE1, CHLOROPLASTIC/AMYLOPLASTIC"/>
    <property type="match status" value="1"/>
</dbReference>
<dbReference type="Pfam" id="PF02446">
    <property type="entry name" value="Glyco_hydro_77"/>
    <property type="match status" value="1"/>
</dbReference>
<accession>D5CQN9</accession>
<evidence type="ECO:0000256" key="7">
    <source>
        <dbReference type="ARBA" id="ARBA00023277"/>
    </source>
</evidence>
<dbReference type="EMBL" id="CP001965">
    <property type="protein sequence ID" value="ADE11275.1"/>
    <property type="molecule type" value="Genomic_DNA"/>
</dbReference>
<evidence type="ECO:0000256" key="5">
    <source>
        <dbReference type="ARBA" id="ARBA00022676"/>
    </source>
</evidence>
<organism evidence="11 12">
    <name type="scientific">Sideroxydans lithotrophicus (strain ES-1)</name>
    <dbReference type="NCBI Taxonomy" id="580332"/>
    <lineage>
        <taxon>Bacteria</taxon>
        <taxon>Pseudomonadati</taxon>
        <taxon>Pseudomonadota</taxon>
        <taxon>Betaproteobacteria</taxon>
        <taxon>Nitrosomonadales</taxon>
        <taxon>Gallionellaceae</taxon>
        <taxon>Sideroxydans</taxon>
    </lineage>
</organism>
<evidence type="ECO:0000256" key="10">
    <source>
        <dbReference type="RuleBase" id="RU361207"/>
    </source>
</evidence>
<reference evidence="11 12" key="1">
    <citation type="submission" date="2010-03" db="EMBL/GenBank/DDBJ databases">
        <title>Complete sequence of Sideroxydans lithotrophicus ES-1.</title>
        <authorList>
            <consortium name="US DOE Joint Genome Institute"/>
            <person name="Lucas S."/>
            <person name="Copeland A."/>
            <person name="Lapidus A."/>
            <person name="Cheng J.-F."/>
            <person name="Bruce D."/>
            <person name="Goodwin L."/>
            <person name="Pitluck S."/>
            <person name="Munk A.C."/>
            <person name="Detter J.C."/>
            <person name="Han C."/>
            <person name="Tapia R."/>
            <person name="Larimer F."/>
            <person name="Land M."/>
            <person name="Hauser L."/>
            <person name="Kyrpides N."/>
            <person name="Ivanova N."/>
            <person name="Emerson D."/>
            <person name="Woyke T."/>
        </authorList>
    </citation>
    <scope>NUCLEOTIDE SEQUENCE [LARGE SCALE GENOMIC DNA]</scope>
    <source>
        <strain evidence="11 12">ES-1</strain>
    </source>
</reference>
<dbReference type="InterPro" id="IPR003385">
    <property type="entry name" value="Glyco_hydro_77"/>
</dbReference>
<evidence type="ECO:0000256" key="8">
    <source>
        <dbReference type="ARBA" id="ARBA00031423"/>
    </source>
</evidence>
<dbReference type="InterPro" id="IPR017853">
    <property type="entry name" value="GH"/>
</dbReference>
<dbReference type="OrthoDB" id="9761577at2"/>
<evidence type="ECO:0000256" key="6">
    <source>
        <dbReference type="ARBA" id="ARBA00022679"/>
    </source>
</evidence>
<comment type="catalytic activity">
    <reaction evidence="1 10">
        <text>Transfers a segment of a (1-&gt;4)-alpha-D-glucan to a new position in an acceptor, which may be glucose or a (1-&gt;4)-alpha-D-glucan.</text>
        <dbReference type="EC" id="2.4.1.25"/>
    </reaction>
</comment>
<evidence type="ECO:0000256" key="9">
    <source>
        <dbReference type="ARBA" id="ARBA00031501"/>
    </source>
</evidence>
<sequence>MIAIRASGILLHPTSLPGQFGSGDIGANAYRFVDWLVSAGQTYWQMLPLGEVGSSNSPYTSCSAFAGNPLLIDLEELAKQGWLDPQELIPDPGFKSDRANFDLVKPYRLQRLQLAAQRFFSRTDDTRRSEYQAFCESEKHWLDDFALFKAIEHHEQFKEWDHWPELLVRREPGALADAKQRYADEVDFCKFCQWCFYRQWLLLKNYANDRGIRIIGDVPIFVSYQSADVWEHQDLFELDASGRPIVVAGVPPDYFSETGQLWGNPLYRWDIHEQTGYTWWIERLSHAFRLFDLVRIDHFRGFVNYWATPAGAANAINGEWVLGPGEKLFEAFQQAFGNLPIIAEDLGLITPEVIELRDKFNLPGMRILQFAFGDNDSNYFLPHHYTANSVAYTGTHDNDTTLGWWNSAKDHEKSFAKFYLHSEGREINRDMMDALADSAANTVIFPLQDVLGLDSSHRMNFPGTIWGNWEWRFSWDQIQDVHTEMLSSLTATHKRNPRIAGDS</sequence>
<dbReference type="EC" id="2.4.1.25" evidence="3 10"/>
<evidence type="ECO:0000313" key="12">
    <source>
        <dbReference type="Proteomes" id="UP000001625"/>
    </source>
</evidence>
<keyword evidence="5 10" id="KW-0328">Glycosyltransferase</keyword>
<dbReference type="NCBIfam" id="NF011080">
    <property type="entry name" value="PRK14508.1-3"/>
    <property type="match status" value="1"/>
</dbReference>
<dbReference type="NCBIfam" id="TIGR00217">
    <property type="entry name" value="malQ"/>
    <property type="match status" value="1"/>
</dbReference>
<evidence type="ECO:0000256" key="4">
    <source>
        <dbReference type="ARBA" id="ARBA00020295"/>
    </source>
</evidence>
<dbReference type="SUPFAM" id="SSF51445">
    <property type="entry name" value="(Trans)glycosidases"/>
    <property type="match status" value="1"/>
</dbReference>
<keyword evidence="6 10" id="KW-0808">Transferase</keyword>
<dbReference type="CAZy" id="GH77">
    <property type="family name" value="Glycoside Hydrolase Family 77"/>
</dbReference>
<dbReference type="HOGENOM" id="CLU_014132_1_0_4"/>
<evidence type="ECO:0000313" key="11">
    <source>
        <dbReference type="EMBL" id="ADE11275.1"/>
    </source>
</evidence>
<evidence type="ECO:0000256" key="3">
    <source>
        <dbReference type="ARBA" id="ARBA00012560"/>
    </source>
</evidence>
<dbReference type="Proteomes" id="UP000001625">
    <property type="component" value="Chromosome"/>
</dbReference>
<dbReference type="AlphaFoldDB" id="D5CQN9"/>
<dbReference type="Gene3D" id="3.20.20.80">
    <property type="entry name" value="Glycosidases"/>
    <property type="match status" value="1"/>
</dbReference>
<keyword evidence="7 10" id="KW-0119">Carbohydrate metabolism</keyword>
<dbReference type="STRING" id="580332.Slit_1037"/>
<evidence type="ECO:0000256" key="1">
    <source>
        <dbReference type="ARBA" id="ARBA00000439"/>
    </source>
</evidence>
<dbReference type="eggNOG" id="COG1640">
    <property type="taxonomic scope" value="Bacteria"/>
</dbReference>
<dbReference type="GO" id="GO:0005975">
    <property type="term" value="P:carbohydrate metabolic process"/>
    <property type="evidence" value="ECO:0007669"/>
    <property type="project" value="InterPro"/>
</dbReference>
<dbReference type="KEGG" id="slt:Slit_1037"/>
<comment type="similarity">
    <text evidence="2 10">Belongs to the disproportionating enzyme family.</text>
</comment>
<name>D5CQN9_SIDLE</name>
<keyword evidence="12" id="KW-1185">Reference proteome</keyword>
<protein>
    <recommendedName>
        <fullName evidence="4 10">4-alpha-glucanotransferase</fullName>
        <ecNumber evidence="3 10">2.4.1.25</ecNumber>
    </recommendedName>
    <alternativeName>
        <fullName evidence="8 10">Amylomaltase</fullName>
    </alternativeName>
    <alternativeName>
        <fullName evidence="9 10">Disproportionating enzyme</fullName>
    </alternativeName>
</protein>